<dbReference type="PANTHER" id="PTHR42748:SF31">
    <property type="entry name" value="NMRA-LIKE DOMAIN-CONTAINING PROTEIN-RELATED"/>
    <property type="match status" value="1"/>
</dbReference>
<evidence type="ECO:0000259" key="8">
    <source>
        <dbReference type="Pfam" id="PF05368"/>
    </source>
</evidence>
<evidence type="ECO:0000256" key="1">
    <source>
        <dbReference type="ARBA" id="ARBA00004123"/>
    </source>
</evidence>
<evidence type="ECO:0000256" key="7">
    <source>
        <dbReference type="ARBA" id="ARBA00040296"/>
    </source>
</evidence>
<dbReference type="SUPFAM" id="SSF51735">
    <property type="entry name" value="NAD(P)-binding Rossmann-fold domains"/>
    <property type="match status" value="1"/>
</dbReference>
<evidence type="ECO:0000256" key="2">
    <source>
        <dbReference type="ARBA" id="ARBA00004556"/>
    </source>
</evidence>
<gene>
    <name evidence="9" type="ORF">VPNG_04212</name>
</gene>
<dbReference type="GO" id="GO:0048471">
    <property type="term" value="C:perinuclear region of cytoplasm"/>
    <property type="evidence" value="ECO:0007669"/>
    <property type="project" value="UniProtKB-SubCell"/>
</dbReference>
<feature type="domain" description="NmrA-like" evidence="8">
    <location>
        <begin position="4"/>
        <end position="306"/>
    </location>
</feature>
<dbReference type="InterPro" id="IPR008030">
    <property type="entry name" value="NmrA-like"/>
</dbReference>
<dbReference type="Gene3D" id="3.40.50.720">
    <property type="entry name" value="NAD(P)-binding Rossmann-like Domain"/>
    <property type="match status" value="1"/>
</dbReference>
<evidence type="ECO:0000256" key="5">
    <source>
        <dbReference type="ARBA" id="ARBA00022857"/>
    </source>
</evidence>
<dbReference type="OrthoDB" id="300709at2759"/>
<keyword evidence="6" id="KW-0539">Nucleus</keyword>
<dbReference type="InParanoid" id="A0A423XDM5"/>
<dbReference type="AlphaFoldDB" id="A0A423XDM5"/>
<evidence type="ECO:0000313" key="9">
    <source>
        <dbReference type="EMBL" id="ROW14201.1"/>
    </source>
</evidence>
<dbReference type="CDD" id="cd05251">
    <property type="entry name" value="NmrA_like_SDR_a"/>
    <property type="match status" value="1"/>
</dbReference>
<dbReference type="Gene3D" id="3.90.25.10">
    <property type="entry name" value="UDP-galactose 4-epimerase, domain 1"/>
    <property type="match status" value="1"/>
</dbReference>
<protein>
    <recommendedName>
        <fullName evidence="7">NmrA-like family domain-containing protein 1</fullName>
    </recommendedName>
</protein>
<keyword evidence="10" id="KW-1185">Reference proteome</keyword>
<comment type="caution">
    <text evidence="9">The sequence shown here is derived from an EMBL/GenBank/DDBJ whole genome shotgun (WGS) entry which is preliminary data.</text>
</comment>
<comment type="subcellular location">
    <subcellularLocation>
        <location evidence="2">Cytoplasm</location>
        <location evidence="2">Perinuclear region</location>
    </subcellularLocation>
    <subcellularLocation>
        <location evidence="1">Nucleus</location>
    </subcellularLocation>
</comment>
<name>A0A423XDM5_9PEZI</name>
<organism evidence="9 10">
    <name type="scientific">Cytospora leucostoma</name>
    <dbReference type="NCBI Taxonomy" id="1230097"/>
    <lineage>
        <taxon>Eukaryota</taxon>
        <taxon>Fungi</taxon>
        <taxon>Dikarya</taxon>
        <taxon>Ascomycota</taxon>
        <taxon>Pezizomycotina</taxon>
        <taxon>Sordariomycetes</taxon>
        <taxon>Sordariomycetidae</taxon>
        <taxon>Diaporthales</taxon>
        <taxon>Cytosporaceae</taxon>
        <taxon>Cytospora</taxon>
    </lineage>
</organism>
<evidence type="ECO:0000256" key="4">
    <source>
        <dbReference type="ARBA" id="ARBA00022490"/>
    </source>
</evidence>
<dbReference type="InterPro" id="IPR036291">
    <property type="entry name" value="NAD(P)-bd_dom_sf"/>
</dbReference>
<evidence type="ECO:0000313" key="10">
    <source>
        <dbReference type="Proteomes" id="UP000285146"/>
    </source>
</evidence>
<dbReference type="Proteomes" id="UP000285146">
    <property type="component" value="Unassembled WGS sequence"/>
</dbReference>
<dbReference type="EMBL" id="LKEB01000015">
    <property type="protein sequence ID" value="ROW14201.1"/>
    <property type="molecule type" value="Genomic_DNA"/>
</dbReference>
<accession>A0A423XDM5</accession>
<dbReference type="Pfam" id="PF05368">
    <property type="entry name" value="NmrA"/>
    <property type="match status" value="1"/>
</dbReference>
<dbReference type="GO" id="GO:0005634">
    <property type="term" value="C:nucleus"/>
    <property type="evidence" value="ECO:0007669"/>
    <property type="project" value="UniProtKB-SubCell"/>
</dbReference>
<reference evidence="9 10" key="1">
    <citation type="submission" date="2015-09" db="EMBL/GenBank/DDBJ databases">
        <title>Host preference determinants of Valsa canker pathogens revealed by comparative genomics.</title>
        <authorList>
            <person name="Yin Z."/>
            <person name="Huang L."/>
        </authorList>
    </citation>
    <scope>NUCLEOTIDE SEQUENCE [LARGE SCALE GENOMIC DNA]</scope>
    <source>
        <strain evidence="9 10">SXYLt</strain>
    </source>
</reference>
<dbReference type="InterPro" id="IPR051164">
    <property type="entry name" value="NmrA-like_oxidored"/>
</dbReference>
<evidence type="ECO:0000256" key="3">
    <source>
        <dbReference type="ARBA" id="ARBA00006328"/>
    </source>
</evidence>
<dbReference type="STRING" id="1230097.A0A423XDM5"/>
<sequence>MASKKIISVFGATGKQGGSVVRAFLNDHETQTEWAVRGVSRNATSDSSKDLTSQGVEMISADANDKASLVQAMKGASAVFAVTNYWEKMDMKLEIQQGKNLADAAKEAGVKHFVWSSLLNVNKLTDGKLPNVYHFDSKAIVEDYIRELGIPATFFLPGFYMSNLPGNMMRQLPPDNAWTLALPVPETAPFPLVADGDFGKWVKAIVLKRDEPGVLGRRVYAASAYVTAGEMVETFKRVFPEAGRTARFLSVPHDQYLEQLTGFGLPQFAAVELLENMRLMDEGGYFGGEELTHDILADKPTSWEEFVRKSPVFKDLK</sequence>
<dbReference type="PANTHER" id="PTHR42748">
    <property type="entry name" value="NITROGEN METABOLITE REPRESSION PROTEIN NMRA FAMILY MEMBER"/>
    <property type="match status" value="1"/>
</dbReference>
<evidence type="ECO:0000256" key="6">
    <source>
        <dbReference type="ARBA" id="ARBA00023242"/>
    </source>
</evidence>
<keyword evidence="4" id="KW-0963">Cytoplasm</keyword>
<keyword evidence="5" id="KW-0521">NADP</keyword>
<dbReference type="FunFam" id="3.40.50.720:FF:000181">
    <property type="entry name" value="NmrA-like family domain-containing protein 1"/>
    <property type="match status" value="1"/>
</dbReference>
<proteinExistence type="inferred from homology"/>
<comment type="similarity">
    <text evidence="3">Belongs to the NmrA-type oxidoreductase family.</text>
</comment>